<gene>
    <name evidence="4" type="ORF">RFULGI_LOCUS13200</name>
</gene>
<sequence length="44" mass="4720">LCFKCGQKGHIAKTCPNNANTNPEPLSSSNTNVEQVSSIELESE</sequence>
<protein>
    <submittedName>
        <fullName evidence="4">2609_t:CDS:1</fullName>
    </submittedName>
</protein>
<dbReference type="Pfam" id="PF00098">
    <property type="entry name" value="zf-CCHC"/>
    <property type="match status" value="1"/>
</dbReference>
<feature type="compositionally biased region" description="Polar residues" evidence="2">
    <location>
        <begin position="15"/>
        <end position="44"/>
    </location>
</feature>
<reference evidence="4" key="1">
    <citation type="submission" date="2021-06" db="EMBL/GenBank/DDBJ databases">
        <authorList>
            <person name="Kallberg Y."/>
            <person name="Tangrot J."/>
            <person name="Rosling A."/>
        </authorList>
    </citation>
    <scope>NUCLEOTIDE SEQUENCE</scope>
    <source>
        <strain evidence="4">IN212</strain>
    </source>
</reference>
<dbReference type="GO" id="GO:0003676">
    <property type="term" value="F:nucleic acid binding"/>
    <property type="evidence" value="ECO:0007669"/>
    <property type="project" value="InterPro"/>
</dbReference>
<organism evidence="4 5">
    <name type="scientific">Racocetra fulgida</name>
    <dbReference type="NCBI Taxonomy" id="60492"/>
    <lineage>
        <taxon>Eukaryota</taxon>
        <taxon>Fungi</taxon>
        <taxon>Fungi incertae sedis</taxon>
        <taxon>Mucoromycota</taxon>
        <taxon>Glomeromycotina</taxon>
        <taxon>Glomeromycetes</taxon>
        <taxon>Diversisporales</taxon>
        <taxon>Gigasporaceae</taxon>
        <taxon>Racocetra</taxon>
    </lineage>
</organism>
<accession>A0A9N9NMN4</accession>
<evidence type="ECO:0000259" key="3">
    <source>
        <dbReference type="PROSITE" id="PS50158"/>
    </source>
</evidence>
<dbReference type="OrthoDB" id="3341596at2759"/>
<dbReference type="Proteomes" id="UP000789396">
    <property type="component" value="Unassembled WGS sequence"/>
</dbReference>
<keyword evidence="1" id="KW-0863">Zinc-finger</keyword>
<dbReference type="Gene3D" id="4.10.60.10">
    <property type="entry name" value="Zinc finger, CCHC-type"/>
    <property type="match status" value="1"/>
</dbReference>
<dbReference type="SMART" id="SM00343">
    <property type="entry name" value="ZnF_C2HC"/>
    <property type="match status" value="1"/>
</dbReference>
<keyword evidence="1" id="KW-0479">Metal-binding</keyword>
<comment type="caution">
    <text evidence="4">The sequence shown here is derived from an EMBL/GenBank/DDBJ whole genome shotgun (WGS) entry which is preliminary data.</text>
</comment>
<feature type="non-terminal residue" evidence="4">
    <location>
        <position position="44"/>
    </location>
</feature>
<dbReference type="InterPro" id="IPR036875">
    <property type="entry name" value="Znf_CCHC_sf"/>
</dbReference>
<feature type="non-terminal residue" evidence="4">
    <location>
        <position position="1"/>
    </location>
</feature>
<dbReference type="GO" id="GO:0008270">
    <property type="term" value="F:zinc ion binding"/>
    <property type="evidence" value="ECO:0007669"/>
    <property type="project" value="UniProtKB-KW"/>
</dbReference>
<name>A0A9N9NMN4_9GLOM</name>
<dbReference type="AlphaFoldDB" id="A0A9N9NMN4"/>
<evidence type="ECO:0000256" key="1">
    <source>
        <dbReference type="PROSITE-ProRule" id="PRU00047"/>
    </source>
</evidence>
<dbReference type="SUPFAM" id="SSF57756">
    <property type="entry name" value="Retrovirus zinc finger-like domains"/>
    <property type="match status" value="1"/>
</dbReference>
<evidence type="ECO:0000256" key="2">
    <source>
        <dbReference type="SAM" id="MobiDB-lite"/>
    </source>
</evidence>
<dbReference type="InterPro" id="IPR001878">
    <property type="entry name" value="Znf_CCHC"/>
</dbReference>
<evidence type="ECO:0000313" key="4">
    <source>
        <dbReference type="EMBL" id="CAG8745547.1"/>
    </source>
</evidence>
<dbReference type="PROSITE" id="PS50158">
    <property type="entry name" value="ZF_CCHC"/>
    <property type="match status" value="1"/>
</dbReference>
<proteinExistence type="predicted"/>
<feature type="domain" description="CCHC-type" evidence="3">
    <location>
        <begin position="2"/>
        <end position="17"/>
    </location>
</feature>
<dbReference type="EMBL" id="CAJVPZ010033915">
    <property type="protein sequence ID" value="CAG8745547.1"/>
    <property type="molecule type" value="Genomic_DNA"/>
</dbReference>
<keyword evidence="5" id="KW-1185">Reference proteome</keyword>
<keyword evidence="1" id="KW-0862">Zinc</keyword>
<evidence type="ECO:0000313" key="5">
    <source>
        <dbReference type="Proteomes" id="UP000789396"/>
    </source>
</evidence>
<feature type="region of interest" description="Disordered" evidence="2">
    <location>
        <begin position="14"/>
        <end position="44"/>
    </location>
</feature>